<organism evidence="1 2">
    <name type="scientific">Serratia phage vB_SmaM_ 2050HW</name>
    <dbReference type="NCBI Taxonomy" id="2024252"/>
    <lineage>
        <taxon>Viruses</taxon>
        <taxon>Duplodnaviria</taxon>
        <taxon>Heunggongvirae</taxon>
        <taxon>Uroviricota</taxon>
        <taxon>Caudoviricetes</taxon>
        <taxon>Chimalliviridae</taxon>
        <taxon>Moabitevirus</taxon>
        <taxon>Moabitevirus mv2050HW</taxon>
    </lineage>
</organism>
<accession>A0A289ZWE6</accession>
<gene>
    <name evidence="1" type="ORF">2050HW_00355</name>
</gene>
<evidence type="ECO:0000313" key="1">
    <source>
        <dbReference type="EMBL" id="ATA65690.1"/>
    </source>
</evidence>
<dbReference type="EMBL" id="MF285618">
    <property type="protein sequence ID" value="ATA65690.1"/>
    <property type="molecule type" value="Genomic_DNA"/>
</dbReference>
<keyword evidence="2" id="KW-1185">Reference proteome</keyword>
<sequence length="222" mass="25293">MGNLIVKFDYPAGIRAKIKEWVKNNPFFEALIFSMVIESKIDTMFACPEIEGLADKFKGNYESLEDHLDGKEFSHAKPTELGLDVIANKDKDKLLDYSPMRSINDIRFFKDQEEMKKWFKGPGKHYSRFILICSTVVLKEYGVVNSNQGNDLEECLKINGKMFDYITAKKAQWAVLNFNVNGNEGAINNSSRVIERLITLTMNAKRKARGRDAGKLIAPIEN</sequence>
<evidence type="ECO:0000313" key="2">
    <source>
        <dbReference type="Proteomes" id="UP000223363"/>
    </source>
</evidence>
<protein>
    <submittedName>
        <fullName evidence="1">Uncharacterized protein</fullName>
    </submittedName>
</protein>
<name>A0A289ZWE6_9CAUD</name>
<reference evidence="2" key="1">
    <citation type="submission" date="2017-06" db="EMBL/GenBank/DDBJ databases">
        <authorList>
            <person name="Zhao X."/>
        </authorList>
    </citation>
    <scope>NUCLEOTIDE SEQUENCE [LARGE SCALE GENOMIC DNA]</scope>
</reference>
<dbReference type="Proteomes" id="UP000223363">
    <property type="component" value="Segment"/>
</dbReference>
<proteinExistence type="predicted"/>